<dbReference type="RefSeq" id="WP_072864497.1">
    <property type="nucleotide sequence ID" value="NZ_FQUI01000016.1"/>
</dbReference>
<evidence type="ECO:0000313" key="18">
    <source>
        <dbReference type="EMBL" id="SHE81693.1"/>
    </source>
</evidence>
<feature type="binding site" evidence="14 15">
    <location>
        <position position="16"/>
    </location>
    <ligand>
        <name>a divalent metal cation</name>
        <dbReference type="ChEBI" id="CHEBI:60240"/>
    </ligand>
</feature>
<evidence type="ECO:0000256" key="2">
    <source>
        <dbReference type="ARBA" id="ARBA00001946"/>
    </source>
</evidence>
<dbReference type="PANTHER" id="PTHR10954:SF18">
    <property type="entry name" value="RIBONUCLEASE HII"/>
    <property type="match status" value="1"/>
</dbReference>
<dbReference type="PANTHER" id="PTHR10954">
    <property type="entry name" value="RIBONUCLEASE H2 SUBUNIT A"/>
    <property type="match status" value="1"/>
</dbReference>
<evidence type="ECO:0000256" key="12">
    <source>
        <dbReference type="ARBA" id="ARBA00022801"/>
    </source>
</evidence>
<feature type="domain" description="RNase H type-2" evidence="17">
    <location>
        <begin position="10"/>
        <end position="202"/>
    </location>
</feature>
<dbReference type="InterPro" id="IPR001352">
    <property type="entry name" value="RNase_HII/HIII"/>
</dbReference>
<feature type="binding site" evidence="14 15">
    <location>
        <position position="111"/>
    </location>
    <ligand>
        <name>a divalent metal cation</name>
        <dbReference type="ChEBI" id="CHEBI:60240"/>
    </ligand>
</feature>
<dbReference type="InterPro" id="IPR036397">
    <property type="entry name" value="RNaseH_sf"/>
</dbReference>
<dbReference type="GO" id="GO:0006298">
    <property type="term" value="P:mismatch repair"/>
    <property type="evidence" value="ECO:0007669"/>
    <property type="project" value="TreeGrafter"/>
</dbReference>
<evidence type="ECO:0000256" key="3">
    <source>
        <dbReference type="ARBA" id="ARBA00004065"/>
    </source>
</evidence>
<accession>A0A1M4WKW4</accession>
<dbReference type="GO" id="GO:0003723">
    <property type="term" value="F:RNA binding"/>
    <property type="evidence" value="ECO:0007669"/>
    <property type="project" value="UniProtKB-UniRule"/>
</dbReference>
<feature type="binding site" evidence="14 15">
    <location>
        <position position="17"/>
    </location>
    <ligand>
        <name>a divalent metal cation</name>
        <dbReference type="ChEBI" id="CHEBI:60240"/>
    </ligand>
</feature>
<evidence type="ECO:0000256" key="7">
    <source>
        <dbReference type="ARBA" id="ARBA00019179"/>
    </source>
</evidence>
<dbReference type="STRING" id="1122195.SAMN02745164_01205"/>
<keyword evidence="11 14" id="KW-0255">Endonuclease</keyword>
<dbReference type="GO" id="GO:0004523">
    <property type="term" value="F:RNA-DNA hybrid ribonuclease activity"/>
    <property type="evidence" value="ECO:0007669"/>
    <property type="project" value="UniProtKB-UniRule"/>
</dbReference>
<comment type="similarity">
    <text evidence="5 14 16">Belongs to the RNase HII family.</text>
</comment>
<dbReference type="PROSITE" id="PS51975">
    <property type="entry name" value="RNASE_H_2"/>
    <property type="match status" value="1"/>
</dbReference>
<dbReference type="EMBL" id="FQUI01000016">
    <property type="protein sequence ID" value="SHE81693.1"/>
    <property type="molecule type" value="Genomic_DNA"/>
</dbReference>
<proteinExistence type="inferred from homology"/>
<dbReference type="NCBIfam" id="NF000595">
    <property type="entry name" value="PRK00015.1-3"/>
    <property type="match status" value="1"/>
</dbReference>
<dbReference type="InterPro" id="IPR022898">
    <property type="entry name" value="RNase_HII"/>
</dbReference>
<dbReference type="GO" id="GO:0043137">
    <property type="term" value="P:DNA replication, removal of RNA primer"/>
    <property type="evidence" value="ECO:0007669"/>
    <property type="project" value="TreeGrafter"/>
</dbReference>
<evidence type="ECO:0000256" key="11">
    <source>
        <dbReference type="ARBA" id="ARBA00022759"/>
    </source>
</evidence>
<protein>
    <recommendedName>
        <fullName evidence="7 14">Ribonuclease HII</fullName>
        <shortName evidence="14">RNase HII</shortName>
        <ecNumber evidence="6 14">3.1.26.4</ecNumber>
    </recommendedName>
</protein>
<dbReference type="Gene3D" id="3.30.420.10">
    <property type="entry name" value="Ribonuclease H-like superfamily/Ribonuclease H"/>
    <property type="match status" value="1"/>
</dbReference>
<dbReference type="OrthoDB" id="9803420at2"/>
<comment type="cofactor">
    <cofactor evidence="2">
        <name>Mg(2+)</name>
        <dbReference type="ChEBI" id="CHEBI:18420"/>
    </cofactor>
</comment>
<dbReference type="InterPro" id="IPR024567">
    <property type="entry name" value="RNase_HII/HIII_dom"/>
</dbReference>
<dbReference type="Pfam" id="PF01351">
    <property type="entry name" value="RNase_HII"/>
    <property type="match status" value="1"/>
</dbReference>
<keyword evidence="13 14" id="KW-0464">Manganese</keyword>
<dbReference type="Proteomes" id="UP000184334">
    <property type="component" value="Unassembled WGS sequence"/>
</dbReference>
<comment type="subcellular location">
    <subcellularLocation>
        <location evidence="4 14">Cytoplasm</location>
    </subcellularLocation>
</comment>
<dbReference type="GO" id="GO:0030145">
    <property type="term" value="F:manganese ion binding"/>
    <property type="evidence" value="ECO:0007669"/>
    <property type="project" value="UniProtKB-UniRule"/>
</dbReference>
<evidence type="ECO:0000313" key="19">
    <source>
        <dbReference type="Proteomes" id="UP000184334"/>
    </source>
</evidence>
<dbReference type="GO" id="GO:0032299">
    <property type="term" value="C:ribonuclease H2 complex"/>
    <property type="evidence" value="ECO:0007669"/>
    <property type="project" value="TreeGrafter"/>
</dbReference>
<keyword evidence="12 14" id="KW-0378">Hydrolase</keyword>
<comment type="cofactor">
    <cofactor evidence="14 15">
        <name>Mn(2+)</name>
        <dbReference type="ChEBI" id="CHEBI:29035"/>
    </cofactor>
    <cofactor evidence="14 15">
        <name>Mg(2+)</name>
        <dbReference type="ChEBI" id="CHEBI:18420"/>
    </cofactor>
    <text evidence="14 15">Manganese or magnesium. Binds 1 divalent metal ion per monomer in the absence of substrate. May bind a second metal ion after substrate binding.</text>
</comment>
<evidence type="ECO:0000256" key="4">
    <source>
        <dbReference type="ARBA" id="ARBA00004496"/>
    </source>
</evidence>
<comment type="function">
    <text evidence="3 14 16">Endonuclease that specifically degrades the RNA of RNA-DNA hybrids.</text>
</comment>
<dbReference type="InterPro" id="IPR012337">
    <property type="entry name" value="RNaseH-like_sf"/>
</dbReference>
<dbReference type="AlphaFoldDB" id="A0A1M4WKW4"/>
<keyword evidence="19" id="KW-1185">Reference proteome</keyword>
<gene>
    <name evidence="14" type="primary">rnhB</name>
    <name evidence="18" type="ORF">SAMN02745164_01205</name>
</gene>
<comment type="caution">
    <text evidence="18">The sequence shown here is derived from an EMBL/GenBank/DDBJ whole genome shotgun (WGS) entry which is preliminary data.</text>
</comment>
<dbReference type="HAMAP" id="MF_00052_B">
    <property type="entry name" value="RNase_HII_B"/>
    <property type="match status" value="1"/>
</dbReference>
<evidence type="ECO:0000256" key="8">
    <source>
        <dbReference type="ARBA" id="ARBA00022490"/>
    </source>
</evidence>
<sequence>MDLEYLKKYGKIIGVDEAGRGPLAGPVVVGAVLLENIKQLNLLNKISNDSKKMSEKDRDIAFEIIMKNFKYSIKISSPEEIDMLNIFSATTLGIKRALNDFNIADKYVLIDGKNFKLNMNNYECIVKGDSKSKVIGAASILAKVFRDRYMKELDEEFPEYNFKKHKGYPTKEHIENIKKHGVKSFHRITFNPIKKLMLNKEIKFNKNEFDSMRLMRIGL</sequence>
<evidence type="ECO:0000256" key="15">
    <source>
        <dbReference type="PROSITE-ProRule" id="PRU01319"/>
    </source>
</evidence>
<keyword evidence="10 14" id="KW-0479">Metal-binding</keyword>
<name>A0A1M4WKW4_MARH1</name>
<organism evidence="18 19">
    <name type="scientific">Marinitoga hydrogenitolerans (strain DSM 16785 / JCM 12826 / AT1271)</name>
    <dbReference type="NCBI Taxonomy" id="1122195"/>
    <lineage>
        <taxon>Bacteria</taxon>
        <taxon>Thermotogati</taxon>
        <taxon>Thermotogota</taxon>
        <taxon>Thermotogae</taxon>
        <taxon>Petrotogales</taxon>
        <taxon>Petrotogaceae</taxon>
        <taxon>Marinitoga</taxon>
    </lineage>
</organism>
<evidence type="ECO:0000256" key="6">
    <source>
        <dbReference type="ARBA" id="ARBA00012180"/>
    </source>
</evidence>
<evidence type="ECO:0000256" key="13">
    <source>
        <dbReference type="ARBA" id="ARBA00023211"/>
    </source>
</evidence>
<evidence type="ECO:0000256" key="14">
    <source>
        <dbReference type="HAMAP-Rule" id="MF_00052"/>
    </source>
</evidence>
<evidence type="ECO:0000256" key="5">
    <source>
        <dbReference type="ARBA" id="ARBA00007383"/>
    </source>
</evidence>
<evidence type="ECO:0000259" key="17">
    <source>
        <dbReference type="PROSITE" id="PS51975"/>
    </source>
</evidence>
<evidence type="ECO:0000256" key="16">
    <source>
        <dbReference type="RuleBase" id="RU003515"/>
    </source>
</evidence>
<dbReference type="EC" id="3.1.26.4" evidence="6 14"/>
<evidence type="ECO:0000256" key="10">
    <source>
        <dbReference type="ARBA" id="ARBA00022723"/>
    </source>
</evidence>
<dbReference type="GO" id="GO:0005737">
    <property type="term" value="C:cytoplasm"/>
    <property type="evidence" value="ECO:0007669"/>
    <property type="project" value="UniProtKB-SubCell"/>
</dbReference>
<keyword evidence="9 14" id="KW-0540">Nuclease</keyword>
<evidence type="ECO:0000256" key="9">
    <source>
        <dbReference type="ARBA" id="ARBA00022722"/>
    </source>
</evidence>
<comment type="catalytic activity">
    <reaction evidence="1 14 15 16">
        <text>Endonucleolytic cleavage to 5'-phosphomonoester.</text>
        <dbReference type="EC" id="3.1.26.4"/>
    </reaction>
</comment>
<evidence type="ECO:0000256" key="1">
    <source>
        <dbReference type="ARBA" id="ARBA00000077"/>
    </source>
</evidence>
<dbReference type="SUPFAM" id="SSF53098">
    <property type="entry name" value="Ribonuclease H-like"/>
    <property type="match status" value="1"/>
</dbReference>
<reference evidence="18" key="1">
    <citation type="submission" date="2016-11" db="EMBL/GenBank/DDBJ databases">
        <authorList>
            <person name="Varghese N."/>
            <person name="Submissions S."/>
        </authorList>
    </citation>
    <scope>NUCLEOTIDE SEQUENCE [LARGE SCALE GENOMIC DNA]</scope>
    <source>
        <strain evidence="18">DSM 16785</strain>
    </source>
</reference>
<keyword evidence="8 14" id="KW-0963">Cytoplasm</keyword>
<dbReference type="CDD" id="cd07182">
    <property type="entry name" value="RNase_HII_bacteria_HII_like"/>
    <property type="match status" value="1"/>
</dbReference>